<name>A0ABU6U3S8_9FABA</name>
<dbReference type="EMBL" id="JASCZI010120846">
    <property type="protein sequence ID" value="MED6155751.1"/>
    <property type="molecule type" value="Genomic_DNA"/>
</dbReference>
<sequence length="78" mass="8718">MRQQAAKELLAARYNKKVKSRELEEGDLRTKSPGARVKALKLPQRATHKVVGANTTAPHRIDHPVLSCKEISYAKPMV</sequence>
<evidence type="ECO:0000313" key="2">
    <source>
        <dbReference type="Proteomes" id="UP001341840"/>
    </source>
</evidence>
<keyword evidence="2" id="KW-1185">Reference proteome</keyword>
<organism evidence="1 2">
    <name type="scientific">Stylosanthes scabra</name>
    <dbReference type="NCBI Taxonomy" id="79078"/>
    <lineage>
        <taxon>Eukaryota</taxon>
        <taxon>Viridiplantae</taxon>
        <taxon>Streptophyta</taxon>
        <taxon>Embryophyta</taxon>
        <taxon>Tracheophyta</taxon>
        <taxon>Spermatophyta</taxon>
        <taxon>Magnoliopsida</taxon>
        <taxon>eudicotyledons</taxon>
        <taxon>Gunneridae</taxon>
        <taxon>Pentapetalae</taxon>
        <taxon>rosids</taxon>
        <taxon>fabids</taxon>
        <taxon>Fabales</taxon>
        <taxon>Fabaceae</taxon>
        <taxon>Papilionoideae</taxon>
        <taxon>50 kb inversion clade</taxon>
        <taxon>dalbergioids sensu lato</taxon>
        <taxon>Dalbergieae</taxon>
        <taxon>Pterocarpus clade</taxon>
        <taxon>Stylosanthes</taxon>
    </lineage>
</organism>
<reference evidence="1 2" key="1">
    <citation type="journal article" date="2023" name="Plants (Basel)">
        <title>Bridging the Gap: Combining Genomics and Transcriptomics Approaches to Understand Stylosanthes scabra, an Orphan Legume from the Brazilian Caatinga.</title>
        <authorList>
            <person name="Ferreira-Neto J.R.C."/>
            <person name="da Silva M.D."/>
            <person name="Binneck E."/>
            <person name="de Melo N.F."/>
            <person name="da Silva R.H."/>
            <person name="de Melo A.L.T.M."/>
            <person name="Pandolfi V."/>
            <person name="Bustamante F.O."/>
            <person name="Brasileiro-Vidal A.C."/>
            <person name="Benko-Iseppon A.M."/>
        </authorList>
    </citation>
    <scope>NUCLEOTIDE SEQUENCE [LARGE SCALE GENOMIC DNA]</scope>
    <source>
        <tissue evidence="1">Leaves</tissue>
    </source>
</reference>
<accession>A0ABU6U3S8</accession>
<evidence type="ECO:0000313" key="1">
    <source>
        <dbReference type="EMBL" id="MED6155751.1"/>
    </source>
</evidence>
<dbReference type="Proteomes" id="UP001341840">
    <property type="component" value="Unassembled WGS sequence"/>
</dbReference>
<proteinExistence type="predicted"/>
<protein>
    <submittedName>
        <fullName evidence="1">Uncharacterized protein</fullName>
    </submittedName>
</protein>
<gene>
    <name evidence="1" type="ORF">PIB30_007987</name>
</gene>
<comment type="caution">
    <text evidence="1">The sequence shown here is derived from an EMBL/GenBank/DDBJ whole genome shotgun (WGS) entry which is preliminary data.</text>
</comment>